<gene>
    <name evidence="1" type="ORF">ACOLOM_LOCUS7924</name>
</gene>
<proteinExistence type="predicted"/>
<feature type="non-terminal residue" evidence="1">
    <location>
        <position position="1"/>
    </location>
</feature>
<evidence type="ECO:0000313" key="1">
    <source>
        <dbReference type="EMBL" id="CAG8640519.1"/>
    </source>
</evidence>
<protein>
    <submittedName>
        <fullName evidence="1">13233_t:CDS:1</fullName>
    </submittedName>
</protein>
<dbReference type="EMBL" id="CAJVPT010019361">
    <property type="protein sequence ID" value="CAG8640519.1"/>
    <property type="molecule type" value="Genomic_DNA"/>
</dbReference>
<organism evidence="1 2">
    <name type="scientific">Acaulospora colombiana</name>
    <dbReference type="NCBI Taxonomy" id="27376"/>
    <lineage>
        <taxon>Eukaryota</taxon>
        <taxon>Fungi</taxon>
        <taxon>Fungi incertae sedis</taxon>
        <taxon>Mucoromycota</taxon>
        <taxon>Glomeromycotina</taxon>
        <taxon>Glomeromycetes</taxon>
        <taxon>Diversisporales</taxon>
        <taxon>Acaulosporaceae</taxon>
        <taxon>Acaulospora</taxon>
    </lineage>
</organism>
<accession>A0ACA9NBR6</accession>
<keyword evidence="2" id="KW-1185">Reference proteome</keyword>
<comment type="caution">
    <text evidence="1">The sequence shown here is derived from an EMBL/GenBank/DDBJ whole genome shotgun (WGS) entry which is preliminary data.</text>
</comment>
<sequence>AVPLRTHSIYAPYVDSGQSNKFITEILPAQSFEQTDLQNRCQLTRGVPSQCGWLWSRLPITAANWQVEIEFKMGWRYGSQKKELSKVLSSVLRVDSLLDSFLIHNLVTQIPTIRMHSPELWLCLVMATPNTTLAMMERQTPSLHAR</sequence>
<evidence type="ECO:0000313" key="2">
    <source>
        <dbReference type="Proteomes" id="UP000789525"/>
    </source>
</evidence>
<dbReference type="Proteomes" id="UP000789525">
    <property type="component" value="Unassembled WGS sequence"/>
</dbReference>
<name>A0ACA9NBR6_9GLOM</name>
<reference evidence="1" key="1">
    <citation type="submission" date="2021-06" db="EMBL/GenBank/DDBJ databases">
        <authorList>
            <person name="Kallberg Y."/>
            <person name="Tangrot J."/>
            <person name="Rosling A."/>
        </authorList>
    </citation>
    <scope>NUCLEOTIDE SEQUENCE</scope>
    <source>
        <strain evidence="1">CL356</strain>
    </source>
</reference>